<dbReference type="RefSeq" id="WP_200755194.1">
    <property type="nucleotide sequence ID" value="NZ_AP023322.1"/>
</dbReference>
<dbReference type="Gene3D" id="3.90.45.10">
    <property type="entry name" value="Peptide deformylase"/>
    <property type="match status" value="1"/>
</dbReference>
<gene>
    <name evidence="4" type="primary">def</name>
    <name evidence="5" type="ORF">Cop2CBH44_31730</name>
</gene>
<dbReference type="HAMAP" id="MF_00163">
    <property type="entry name" value="Pep_deformylase"/>
    <property type="match status" value="1"/>
</dbReference>
<dbReference type="PANTHER" id="PTHR10458">
    <property type="entry name" value="PEPTIDE DEFORMYLASE"/>
    <property type="match status" value="1"/>
</dbReference>
<evidence type="ECO:0000313" key="5">
    <source>
        <dbReference type="EMBL" id="BCI64820.1"/>
    </source>
</evidence>
<organism evidence="5 6">
    <name type="scientific">Coprobacter secundus subsp. similis</name>
    <dbReference type="NCBI Taxonomy" id="2751153"/>
    <lineage>
        <taxon>Bacteria</taxon>
        <taxon>Pseudomonadati</taxon>
        <taxon>Bacteroidota</taxon>
        <taxon>Bacteroidia</taxon>
        <taxon>Bacteroidales</taxon>
        <taxon>Barnesiellaceae</taxon>
        <taxon>Coprobacter</taxon>
    </lineage>
</organism>
<comment type="similarity">
    <text evidence="1 4">Belongs to the polypeptide deformylase family.</text>
</comment>
<dbReference type="Pfam" id="PF01327">
    <property type="entry name" value="Pep_deformylase"/>
    <property type="match status" value="1"/>
</dbReference>
<dbReference type="InterPro" id="IPR036821">
    <property type="entry name" value="Peptide_deformylase_sf"/>
</dbReference>
<evidence type="ECO:0000256" key="3">
    <source>
        <dbReference type="ARBA" id="ARBA00022801"/>
    </source>
</evidence>
<dbReference type="PANTHER" id="PTHR10458:SF22">
    <property type="entry name" value="PEPTIDE DEFORMYLASE"/>
    <property type="match status" value="1"/>
</dbReference>
<dbReference type="PIRSF" id="PIRSF004749">
    <property type="entry name" value="Pep_def"/>
    <property type="match status" value="1"/>
</dbReference>
<dbReference type="CDD" id="cd00487">
    <property type="entry name" value="Pep_deformylase"/>
    <property type="match status" value="1"/>
</dbReference>
<feature type="binding site" evidence="4">
    <location>
        <position position="184"/>
    </location>
    <ligand>
        <name>Fe cation</name>
        <dbReference type="ChEBI" id="CHEBI:24875"/>
    </ligand>
</feature>
<dbReference type="KEGG" id="copr:Cop2CBH44_31730"/>
<dbReference type="Proteomes" id="UP000594042">
    <property type="component" value="Chromosome"/>
</dbReference>
<evidence type="ECO:0000313" key="6">
    <source>
        <dbReference type="Proteomes" id="UP000594042"/>
    </source>
</evidence>
<sequence>MRTLHYILFAVFIFIFLCAAQRHESSFSKEEKMIIGTDKDSIMRVWLTTNYEDSLFLRRKAKLLSEKEIRSSCFETLKKRMLYTVNDTVQPGVGIAAPQVGISRCLIAVQRFDKPGEPFEFYINPRLVYMSERKKVGKEGCLSIPDRMGMVARSTDIVVRYVDESTLQEKQDTVSGFTAVIFQHEIDHLSGILYIDKLSN</sequence>
<accession>A0A7G1HYR1</accession>
<proteinExistence type="inferred from homology"/>
<keyword evidence="4" id="KW-0408">Iron</keyword>
<evidence type="ECO:0000256" key="1">
    <source>
        <dbReference type="ARBA" id="ARBA00010759"/>
    </source>
</evidence>
<feature type="binding site" evidence="4">
    <location>
        <position position="188"/>
    </location>
    <ligand>
        <name>Fe cation</name>
        <dbReference type="ChEBI" id="CHEBI:24875"/>
    </ligand>
</feature>
<dbReference type="AlphaFoldDB" id="A0A7G1HYR1"/>
<keyword evidence="6" id="KW-1185">Reference proteome</keyword>
<keyword evidence="4" id="KW-0648">Protein biosynthesis</keyword>
<feature type="active site" evidence="4">
    <location>
        <position position="185"/>
    </location>
</feature>
<dbReference type="EC" id="3.5.1.88" evidence="4"/>
<dbReference type="EMBL" id="AP023322">
    <property type="protein sequence ID" value="BCI64820.1"/>
    <property type="molecule type" value="Genomic_DNA"/>
</dbReference>
<comment type="function">
    <text evidence="4">Removes the formyl group from the N-terminal Met of newly synthesized proteins. Requires at least a dipeptide for an efficient rate of reaction. N-terminal L-methionine is a prerequisite for activity but the enzyme has broad specificity at other positions.</text>
</comment>
<dbReference type="NCBIfam" id="TIGR00079">
    <property type="entry name" value="pept_deformyl"/>
    <property type="match status" value="1"/>
</dbReference>
<feature type="binding site" evidence="4">
    <location>
        <position position="141"/>
    </location>
    <ligand>
        <name>Fe cation</name>
        <dbReference type="ChEBI" id="CHEBI:24875"/>
    </ligand>
</feature>
<evidence type="ECO:0000256" key="4">
    <source>
        <dbReference type="HAMAP-Rule" id="MF_00163"/>
    </source>
</evidence>
<evidence type="ECO:0000256" key="2">
    <source>
        <dbReference type="ARBA" id="ARBA00022723"/>
    </source>
</evidence>
<dbReference type="InterPro" id="IPR023635">
    <property type="entry name" value="Peptide_deformylase"/>
</dbReference>
<protein>
    <recommendedName>
        <fullName evidence="4">Peptide deformylase</fullName>
        <shortName evidence="4">PDF</shortName>
        <ecNumber evidence="4">3.5.1.88</ecNumber>
    </recommendedName>
    <alternativeName>
        <fullName evidence="4">Polypeptide deformylase</fullName>
    </alternativeName>
</protein>
<dbReference type="PRINTS" id="PR01576">
    <property type="entry name" value="PDEFORMYLASE"/>
</dbReference>
<dbReference type="GO" id="GO:0042586">
    <property type="term" value="F:peptide deformylase activity"/>
    <property type="evidence" value="ECO:0007669"/>
    <property type="project" value="UniProtKB-UniRule"/>
</dbReference>
<name>A0A7G1HYR1_9BACT</name>
<reference evidence="6" key="1">
    <citation type="submission" date="2020-07" db="EMBL/GenBank/DDBJ databases">
        <title>Complete genome sequencing of Coprobacter sp. strain 2CBH44.</title>
        <authorList>
            <person name="Sakamoto M."/>
            <person name="Murakami T."/>
            <person name="Mori H."/>
        </authorList>
    </citation>
    <scope>NUCLEOTIDE SEQUENCE [LARGE SCALE GENOMIC DNA]</scope>
    <source>
        <strain evidence="6">2CBH44</strain>
    </source>
</reference>
<dbReference type="GO" id="GO:0006412">
    <property type="term" value="P:translation"/>
    <property type="evidence" value="ECO:0007669"/>
    <property type="project" value="UniProtKB-UniRule"/>
</dbReference>
<keyword evidence="2 4" id="KW-0479">Metal-binding</keyword>
<dbReference type="SUPFAM" id="SSF56420">
    <property type="entry name" value="Peptide deformylase"/>
    <property type="match status" value="1"/>
</dbReference>
<dbReference type="GO" id="GO:0046872">
    <property type="term" value="F:metal ion binding"/>
    <property type="evidence" value="ECO:0007669"/>
    <property type="project" value="UniProtKB-KW"/>
</dbReference>
<comment type="cofactor">
    <cofactor evidence="4">
        <name>Fe(2+)</name>
        <dbReference type="ChEBI" id="CHEBI:29033"/>
    </cofactor>
    <text evidence="4">Binds 1 Fe(2+) ion.</text>
</comment>
<comment type="catalytic activity">
    <reaction evidence="4">
        <text>N-terminal N-formyl-L-methionyl-[peptide] + H2O = N-terminal L-methionyl-[peptide] + formate</text>
        <dbReference type="Rhea" id="RHEA:24420"/>
        <dbReference type="Rhea" id="RHEA-COMP:10639"/>
        <dbReference type="Rhea" id="RHEA-COMP:10640"/>
        <dbReference type="ChEBI" id="CHEBI:15377"/>
        <dbReference type="ChEBI" id="CHEBI:15740"/>
        <dbReference type="ChEBI" id="CHEBI:49298"/>
        <dbReference type="ChEBI" id="CHEBI:64731"/>
        <dbReference type="EC" id="3.5.1.88"/>
    </reaction>
</comment>
<keyword evidence="3 4" id="KW-0378">Hydrolase</keyword>